<proteinExistence type="predicted"/>
<keyword evidence="2" id="KW-1185">Reference proteome</keyword>
<protein>
    <submittedName>
        <fullName evidence="1">Uncharacterized protein</fullName>
    </submittedName>
</protein>
<reference evidence="1 2" key="1">
    <citation type="submission" date="2016-03" db="EMBL/GenBank/DDBJ databases">
        <title>EvidentialGene: Evidence-directed Construction of Genes on Genomes.</title>
        <authorList>
            <person name="Gilbert D.G."/>
            <person name="Choi J.-H."/>
            <person name="Mockaitis K."/>
            <person name="Colbourne J."/>
            <person name="Pfrender M."/>
        </authorList>
    </citation>
    <scope>NUCLEOTIDE SEQUENCE [LARGE SCALE GENOMIC DNA]</scope>
    <source>
        <strain evidence="1 2">Xinb3</strain>
        <tissue evidence="1">Complete organism</tissue>
    </source>
</reference>
<evidence type="ECO:0000313" key="1">
    <source>
        <dbReference type="EMBL" id="KZS13127.1"/>
    </source>
</evidence>
<evidence type="ECO:0000313" key="2">
    <source>
        <dbReference type="Proteomes" id="UP000076858"/>
    </source>
</evidence>
<accession>A0A164WBQ8</accession>
<comment type="caution">
    <text evidence="1">The sequence shown here is derived from an EMBL/GenBank/DDBJ whole genome shotgun (WGS) entry which is preliminary data.</text>
</comment>
<gene>
    <name evidence="1" type="ORF">APZ42_021878</name>
</gene>
<organism evidence="1 2">
    <name type="scientific">Daphnia magna</name>
    <dbReference type="NCBI Taxonomy" id="35525"/>
    <lineage>
        <taxon>Eukaryota</taxon>
        <taxon>Metazoa</taxon>
        <taxon>Ecdysozoa</taxon>
        <taxon>Arthropoda</taxon>
        <taxon>Crustacea</taxon>
        <taxon>Branchiopoda</taxon>
        <taxon>Diplostraca</taxon>
        <taxon>Cladocera</taxon>
        <taxon>Anomopoda</taxon>
        <taxon>Daphniidae</taxon>
        <taxon>Daphnia</taxon>
    </lineage>
</organism>
<dbReference type="EMBL" id="LRGB01001274">
    <property type="protein sequence ID" value="KZS13127.1"/>
    <property type="molecule type" value="Genomic_DNA"/>
</dbReference>
<dbReference type="Proteomes" id="UP000076858">
    <property type="component" value="Unassembled WGS sequence"/>
</dbReference>
<dbReference type="AlphaFoldDB" id="A0A164WBQ8"/>
<sequence>MTFFCPVYFQHHVVFCHWTLAHHVIKMSSHFLAFDELSSQHSGLLINVPACSFTCLFSFSLNENLKRNFCFYKIFFVFLMVEKL</sequence>
<name>A0A164WBQ8_9CRUS</name>